<dbReference type="EMBL" id="ML976983">
    <property type="protein sequence ID" value="KAF1960285.1"/>
    <property type="molecule type" value="Genomic_DNA"/>
</dbReference>
<reference evidence="2" key="1">
    <citation type="journal article" date="2020" name="Stud. Mycol.">
        <title>101 Dothideomycetes genomes: a test case for predicting lifestyles and emergence of pathogens.</title>
        <authorList>
            <person name="Haridas S."/>
            <person name="Albert R."/>
            <person name="Binder M."/>
            <person name="Bloem J."/>
            <person name="Labutti K."/>
            <person name="Salamov A."/>
            <person name="Andreopoulos B."/>
            <person name="Baker S."/>
            <person name="Barry K."/>
            <person name="Bills G."/>
            <person name="Bluhm B."/>
            <person name="Cannon C."/>
            <person name="Castanera R."/>
            <person name="Culley D."/>
            <person name="Daum C."/>
            <person name="Ezra D."/>
            <person name="Gonzalez J."/>
            <person name="Henrissat B."/>
            <person name="Kuo A."/>
            <person name="Liang C."/>
            <person name="Lipzen A."/>
            <person name="Lutzoni F."/>
            <person name="Magnuson J."/>
            <person name="Mondo S."/>
            <person name="Nolan M."/>
            <person name="Ohm R."/>
            <person name="Pangilinan J."/>
            <person name="Park H.-J."/>
            <person name="Ramirez L."/>
            <person name="Alfaro M."/>
            <person name="Sun H."/>
            <person name="Tritt A."/>
            <person name="Yoshinaga Y."/>
            <person name="Zwiers L.-H."/>
            <person name="Turgeon B."/>
            <person name="Goodwin S."/>
            <person name="Spatafora J."/>
            <person name="Crous P."/>
            <person name="Grigoriev I."/>
        </authorList>
    </citation>
    <scope>NUCLEOTIDE SEQUENCE</scope>
    <source>
        <strain evidence="2">CBS 675.92</strain>
    </source>
</reference>
<dbReference type="InterPro" id="IPR001245">
    <property type="entry name" value="Ser-Thr/Tyr_kinase_cat_dom"/>
</dbReference>
<dbReference type="GO" id="GO:0004674">
    <property type="term" value="F:protein serine/threonine kinase activity"/>
    <property type="evidence" value="ECO:0007669"/>
    <property type="project" value="TreeGrafter"/>
</dbReference>
<accession>A0A6A5U607</accession>
<dbReference type="PANTHER" id="PTHR24359">
    <property type="entry name" value="SERINE/THREONINE-PROTEIN KINASE SBK1"/>
    <property type="match status" value="1"/>
</dbReference>
<evidence type="ECO:0000313" key="3">
    <source>
        <dbReference type="Proteomes" id="UP000800035"/>
    </source>
</evidence>
<feature type="domain" description="Protein kinase" evidence="1">
    <location>
        <begin position="176"/>
        <end position="564"/>
    </location>
</feature>
<dbReference type="Proteomes" id="UP000800035">
    <property type="component" value="Unassembled WGS sequence"/>
</dbReference>
<dbReference type="SMART" id="SM00220">
    <property type="entry name" value="S_TKc"/>
    <property type="match status" value="1"/>
</dbReference>
<dbReference type="Pfam" id="PF00069">
    <property type="entry name" value="Pkinase"/>
    <property type="match status" value="2"/>
</dbReference>
<dbReference type="Pfam" id="PF07714">
    <property type="entry name" value="PK_Tyr_Ser-Thr"/>
    <property type="match status" value="1"/>
</dbReference>
<dbReference type="PROSITE" id="PS50011">
    <property type="entry name" value="PROTEIN_KINASE_DOM"/>
    <property type="match status" value="2"/>
</dbReference>
<organism evidence="2 3">
    <name type="scientific">Byssothecium circinans</name>
    <dbReference type="NCBI Taxonomy" id="147558"/>
    <lineage>
        <taxon>Eukaryota</taxon>
        <taxon>Fungi</taxon>
        <taxon>Dikarya</taxon>
        <taxon>Ascomycota</taxon>
        <taxon>Pezizomycotina</taxon>
        <taxon>Dothideomycetes</taxon>
        <taxon>Pleosporomycetidae</taxon>
        <taxon>Pleosporales</taxon>
        <taxon>Massarineae</taxon>
        <taxon>Massarinaceae</taxon>
        <taxon>Byssothecium</taxon>
    </lineage>
</organism>
<sequence length="1960" mass="223681">MQTRNGFSEFLPKSQLYRLINQENVKRELEQQSFSKSPSQIENYTDIICRQQLVVLPDGREKLRSFRKIFGLLVLAERVESISNFLDNNVSDLDLPLIDVQTKGWPDLRRNDSFGKATGGPLSVFKNPSWSPMQLYNFKNQQWQFLAPFFSQNRGHKANHYVLQDQHILPFTPLDDTRDDDEYYGGFAKVITVKIHSDHHDFRDEKLCAKGFAIKELITMDRRTFEKEVKILATFSGESDHAHIVSLLATYEQFNKFHLIFHKAEGDLFRYWKEINRSPEFSHRSVDWMVRQCAGIAEGLGKLHLHSTRTQHHSHANGTVLHVDHEKHVQVIPPMCREARSDSVQSNGARIVPISPTFAQSESDCWPESAARVQEEKYGRHGDISPGNILFYENNDDSGSTFDGVLKLSDFGEAELNSRFSRTKKENVATTLTYRPPECDFPPRHIRQSCDIWCLGCVFLEFTAWLIGGAELLEFFGRQRLSRDPFSQEKTDIFFNAEEIPITRDLVPVLKASVTQFIERLHRDLRCSELIHEFLNFIQYDMLVVDESQRASCDKVSSTLKSILRRGKLDKEYAVKALPWHADTKLRRRDRRATKKWDIAQLLSLSLSLNLGISRSSSSRQKYYEQLDSFRGLLSFPVVHKSGQLFPRAGSQGCTYVHVRTRMSAPASPTNQKCPCNNLRMTLLNAAASQIYRYHASWTSAASMDGLDEILDNLTAEPLSLANQILHSFSHGVSSFDDGPTHEYLANGLFDEMITVEGIRNEMIRCVEHGRILGGESDKLCKWIFENARKVLAITEHCGLDEDLKLIAMAVFQRHDFCDDRLPIEEPSPTATVWEHFPGTVWGPMKLSLFYNFQFKFTVPVFTLRQYKYDLKPRDIFPFTIEPTLSKIGGFSSVHKVRIHKDHQEDQRMLQVAIKEIKVGSGNDQTDEAWNREAKALNDINELHHPHIIKCIAAIRRGNGRYFMFPWADGDNLREYWSKESRQNPEPDIVLHALQQLHGIADALHTLHTFCTRQTPPQSSNYDEPQLEQLRLNGPVVRVQDEVYTPSDDAPQESIRHGDLKPDNILVFSDPESRHGVFRIADLGLAKKHIVKTSLRDHHTSTIFGTRRYEPPEAGGVQSRLFDIWSMGCITLEYIIWLLYGNDELQDFNEAIDMQQSQYFERSRTDDSARDAEVNPIVRSCIEHIKSKDPECSQESAIRDLLEIVQTRLLIVPLPPDRVSSTKRGRLLAPPALGESVTRYRATAAEFRDALKRILDKVSTPGYLLTGKDRTNIIRPARLPAPLPSRVAQRNGAPRHLEVNNPQPQSLTGILGRNYRVSSLFLNFLKGWEFPVDNQFATSVVERLTPSHAWPHTPSELCARCSNLDFLAGGFAFEDKVSTLESQGQICDLCRLLHQACRSMQASASGRVRFERNQSKVTMSDNSLPVLSIYRSPDAEFPLPIQIGLPELTRPGSEAFFTVLKLWLQDCNTSHADCQVVAHKKFPTRLIEVGTSQAPKLRLLETSEEDISGQQYIALSHPWGDTTRFPPFNTLRKDDSGAGHDIESFKREIPFSQLPMTFQHAVICTRALDIRYLWIDSICIIQGKDGDFSEEANRMEDVYSGAYCVFAASRARHQHDGFLKDRPRANYVTLRGAGGKPYYLCQAMDNFSQDVLEGSLNKRGWVLQERVLARRTIFFAETQTYFECGSGVRCETLARMRNNMADFLGDPNFPVKAMRTNSRALKISYFQDLYQKYSRLNFTRDDDRPFAIAGIEKRLQVAYNTKGGYGIFDDGPDGGLFHRSLLWKRGEDNNNKTTMRLIDFPAERNIRVPSWSWMAYSGGIEYTDPPFQAAEWEKDDISPPWTRDQEGASSSLSAPLHLDMALNAIVRDFTVAGRSKDEANLKLTYDMERTASNGTRTQCVVVARSRDERSYRDKTHYVLLVAQQRSGTVREEKVYRRVGAGVMPGKFITLDKPGTAARIL</sequence>
<dbReference type="Gene3D" id="1.10.510.10">
    <property type="entry name" value="Transferase(Phosphotransferase) domain 1"/>
    <property type="match status" value="4"/>
</dbReference>
<dbReference type="GO" id="GO:0005524">
    <property type="term" value="F:ATP binding"/>
    <property type="evidence" value="ECO:0007669"/>
    <property type="project" value="InterPro"/>
</dbReference>
<dbReference type="CDD" id="cd00180">
    <property type="entry name" value="PKc"/>
    <property type="match status" value="1"/>
</dbReference>
<dbReference type="PANTHER" id="PTHR24359:SF1">
    <property type="entry name" value="INHIBITOR OF NUCLEAR FACTOR KAPPA-B KINASE EPSILON SUBUNIT HOMOLOG 1-RELATED"/>
    <property type="match status" value="1"/>
</dbReference>
<dbReference type="InterPro" id="IPR010730">
    <property type="entry name" value="HET"/>
</dbReference>
<evidence type="ECO:0000313" key="2">
    <source>
        <dbReference type="EMBL" id="KAF1960285.1"/>
    </source>
</evidence>
<name>A0A6A5U607_9PLEO</name>
<dbReference type="PROSITE" id="PS00108">
    <property type="entry name" value="PROTEIN_KINASE_ST"/>
    <property type="match status" value="1"/>
</dbReference>
<evidence type="ECO:0000259" key="1">
    <source>
        <dbReference type="PROSITE" id="PS50011"/>
    </source>
</evidence>
<protein>
    <recommendedName>
        <fullName evidence="1">Protein kinase domain-containing protein</fullName>
    </recommendedName>
</protein>
<dbReference type="Pfam" id="PF06985">
    <property type="entry name" value="HET"/>
    <property type="match status" value="1"/>
</dbReference>
<dbReference type="InterPro" id="IPR008271">
    <property type="entry name" value="Ser/Thr_kinase_AS"/>
</dbReference>
<dbReference type="InterPro" id="IPR000719">
    <property type="entry name" value="Prot_kinase_dom"/>
</dbReference>
<keyword evidence="3" id="KW-1185">Reference proteome</keyword>
<dbReference type="SUPFAM" id="SSF56112">
    <property type="entry name" value="Protein kinase-like (PK-like)"/>
    <property type="match status" value="2"/>
</dbReference>
<dbReference type="OrthoDB" id="4062651at2759"/>
<feature type="domain" description="Protein kinase" evidence="1">
    <location>
        <begin position="880"/>
        <end position="1202"/>
    </location>
</feature>
<proteinExistence type="predicted"/>
<dbReference type="InterPro" id="IPR011009">
    <property type="entry name" value="Kinase-like_dom_sf"/>
</dbReference>
<gene>
    <name evidence="2" type="ORF">CC80DRAFT_466036</name>
</gene>